<dbReference type="GO" id="GO:0009381">
    <property type="term" value="F:excinuclease ABC activity"/>
    <property type="evidence" value="ECO:0007669"/>
    <property type="project" value="InterPro"/>
</dbReference>
<feature type="non-terminal residue" evidence="2">
    <location>
        <position position="1"/>
    </location>
</feature>
<protein>
    <recommendedName>
        <fullName evidence="1">UvrC family homology region profile domain-containing protein</fullName>
    </recommendedName>
</protein>
<reference evidence="2" key="1">
    <citation type="journal article" date="2015" name="Nature">
        <title>Complex archaea that bridge the gap between prokaryotes and eukaryotes.</title>
        <authorList>
            <person name="Spang A."/>
            <person name="Saw J.H."/>
            <person name="Jorgensen S.L."/>
            <person name="Zaremba-Niedzwiedzka K."/>
            <person name="Martijn J."/>
            <person name="Lind A.E."/>
            <person name="van Eijk R."/>
            <person name="Schleper C."/>
            <person name="Guy L."/>
            <person name="Ettema T.J."/>
        </authorList>
    </citation>
    <scope>NUCLEOTIDE SEQUENCE</scope>
</reference>
<feature type="domain" description="UvrC family homology region profile" evidence="1">
    <location>
        <begin position="27"/>
        <end position="246"/>
    </location>
</feature>
<organism evidence="2">
    <name type="scientific">marine sediment metagenome</name>
    <dbReference type="NCBI Taxonomy" id="412755"/>
    <lineage>
        <taxon>unclassified sequences</taxon>
        <taxon>metagenomes</taxon>
        <taxon>ecological metagenomes</taxon>
    </lineage>
</organism>
<evidence type="ECO:0000259" key="1">
    <source>
        <dbReference type="PROSITE" id="PS50165"/>
    </source>
</evidence>
<dbReference type="PANTHER" id="PTHR30562">
    <property type="entry name" value="UVRC/OXIDOREDUCTASE"/>
    <property type="match status" value="1"/>
</dbReference>
<dbReference type="EMBL" id="LAZR01047751">
    <property type="protein sequence ID" value="KKK93489.1"/>
    <property type="molecule type" value="Genomic_DNA"/>
</dbReference>
<dbReference type="Gene3D" id="3.30.420.340">
    <property type="entry name" value="UvrC, RNAse H endonuclease domain"/>
    <property type="match status" value="1"/>
</dbReference>
<dbReference type="GO" id="GO:0009380">
    <property type="term" value="C:excinuclease repair complex"/>
    <property type="evidence" value="ECO:0007669"/>
    <property type="project" value="TreeGrafter"/>
</dbReference>
<sequence length="309" mass="34952">YRDRIVAIEELAAEQKVVDFIGEERDYIGFLSRDHLACGVILQMRGGKLVGRETFLFEDYSPDSELMLHFLTKYYSNMEKLPGTIYLPEKIDSKLYTEFLARLTGKKIKILYPQKGRNTRLVAMAQGAALEKLSSSENNQRQLLKALQKSLHLPAVPNKIEGFDIAHLGGRDTVASMVTFLHGLPHKSRYRQFRIRSLKGKIDDYQAIKEVIARRYSRLLNENQQKPDLILIDGGRGQLNAALSILSALGLSSIPVAGLAKREEQIFLPQNPEPLILEPSSPALRLLPLRQAPHHRRRGPAPLWAQAVR</sequence>
<dbReference type="InterPro" id="IPR038476">
    <property type="entry name" value="UvrC_RNase_H_dom_sf"/>
</dbReference>
<comment type="caution">
    <text evidence="2">The sequence shown here is derived from an EMBL/GenBank/DDBJ whole genome shotgun (WGS) entry which is preliminary data.</text>
</comment>
<dbReference type="Pfam" id="PF22920">
    <property type="entry name" value="UvrC_RNaseH"/>
    <property type="match status" value="1"/>
</dbReference>
<dbReference type="GO" id="GO:0006974">
    <property type="term" value="P:DNA damage response"/>
    <property type="evidence" value="ECO:0007669"/>
    <property type="project" value="TreeGrafter"/>
</dbReference>
<evidence type="ECO:0000313" key="2">
    <source>
        <dbReference type="EMBL" id="KKK93489.1"/>
    </source>
</evidence>
<name>A0A0F9BST6_9ZZZZ</name>
<dbReference type="Pfam" id="PF08459">
    <property type="entry name" value="UvrC_RNaseH_dom"/>
    <property type="match status" value="1"/>
</dbReference>
<dbReference type="InterPro" id="IPR001162">
    <property type="entry name" value="UvrC_RNase_H_dom"/>
</dbReference>
<gene>
    <name evidence="2" type="ORF">LCGC14_2692360</name>
</gene>
<dbReference type="PANTHER" id="PTHR30562:SF1">
    <property type="entry name" value="UVRABC SYSTEM PROTEIN C"/>
    <property type="match status" value="1"/>
</dbReference>
<accession>A0A0F9BST6</accession>
<dbReference type="AlphaFoldDB" id="A0A0F9BST6"/>
<dbReference type="PROSITE" id="PS50165">
    <property type="entry name" value="UVRC"/>
    <property type="match status" value="1"/>
</dbReference>
<dbReference type="InterPro" id="IPR050066">
    <property type="entry name" value="UvrABC_protein_C"/>
</dbReference>
<proteinExistence type="predicted"/>